<dbReference type="eggNOG" id="ENOG50333S7">
    <property type="taxonomic scope" value="Bacteria"/>
</dbReference>
<dbReference type="EMBL" id="BAHC01000006">
    <property type="protein sequence ID" value="GAB88152.1"/>
    <property type="molecule type" value="Genomic_DNA"/>
</dbReference>
<keyword evidence="3" id="KW-1185">Reference proteome</keyword>
<gene>
    <name evidence="2" type="ORF">GORHZ_006_00210</name>
</gene>
<evidence type="ECO:0008006" key="4">
    <source>
        <dbReference type="Google" id="ProtNLM"/>
    </source>
</evidence>
<proteinExistence type="predicted"/>
<evidence type="ECO:0000313" key="3">
    <source>
        <dbReference type="Proteomes" id="UP000008363"/>
    </source>
</evidence>
<protein>
    <recommendedName>
        <fullName evidence="4">Abi-like protein</fullName>
    </recommendedName>
</protein>
<evidence type="ECO:0000313" key="2">
    <source>
        <dbReference type="EMBL" id="GAB88152.1"/>
    </source>
</evidence>
<name>K6W7F7_9ACTN</name>
<evidence type="ECO:0000256" key="1">
    <source>
        <dbReference type="SAM" id="MobiDB-lite"/>
    </source>
</evidence>
<dbReference type="AlphaFoldDB" id="K6W7F7"/>
<accession>K6W7F7</accession>
<sequence>MASINENGQPAARRPPPRSVRRGILQRSSTDFSPTTVGDHIIQAVVPCGSRPLEKNDPPTAEPVCGWPHVGGNTSTNVSPVPDVSKEGVAAAGLQAKHVSKQRLATYLAATHNDEPKALALYAWGRRLSAAFFHDISVLEVALRNSLDSALAESHGDNWFRLSSALFDQRSYRQIAEAWDRLPAKFHSYQMAEGKIRGRLLASCMFGTWVAMLDVGGVTGLEGPCGRANHDEVWTRDVLIRAFPGANREAGAADRTKLDRAWVHEQVREVHVLRNRIAHHESLVKGYPIPGTNDETSTPVRRTAQEGQAACMRLARMIDRDLAQFLESSSTVADILMQDPRIGWGFV</sequence>
<dbReference type="Proteomes" id="UP000008363">
    <property type="component" value="Unassembled WGS sequence"/>
</dbReference>
<reference evidence="2 3" key="1">
    <citation type="submission" date="2012-08" db="EMBL/GenBank/DDBJ databases">
        <title>Whole genome shotgun sequence of Gordonia rhizosphera NBRC 16068.</title>
        <authorList>
            <person name="Takarada H."/>
            <person name="Isaki S."/>
            <person name="Hosoyama A."/>
            <person name="Tsuchikane K."/>
            <person name="Katsumata H."/>
            <person name="Baba S."/>
            <person name="Ohji S."/>
            <person name="Yamazaki S."/>
            <person name="Fujita N."/>
        </authorList>
    </citation>
    <scope>NUCLEOTIDE SEQUENCE [LARGE SCALE GENOMIC DNA]</scope>
    <source>
        <strain evidence="2 3">NBRC 16068</strain>
    </source>
</reference>
<organism evidence="2 3">
    <name type="scientific">Gordonia rhizosphera NBRC 16068</name>
    <dbReference type="NCBI Taxonomy" id="1108045"/>
    <lineage>
        <taxon>Bacteria</taxon>
        <taxon>Bacillati</taxon>
        <taxon>Actinomycetota</taxon>
        <taxon>Actinomycetes</taxon>
        <taxon>Mycobacteriales</taxon>
        <taxon>Gordoniaceae</taxon>
        <taxon>Gordonia</taxon>
    </lineage>
</organism>
<feature type="region of interest" description="Disordered" evidence="1">
    <location>
        <begin position="1"/>
        <end position="21"/>
    </location>
</feature>
<dbReference type="STRING" id="1108045.GORHZ_006_00210"/>
<comment type="caution">
    <text evidence="2">The sequence shown here is derived from an EMBL/GenBank/DDBJ whole genome shotgun (WGS) entry which is preliminary data.</text>
</comment>